<dbReference type="Gene3D" id="3.40.50.10390">
    <property type="entry name" value="Gingipain r, domain 1"/>
    <property type="match status" value="1"/>
</dbReference>
<sequence length="789" mass="87747">MKKILSIGLCCMFPCLIGASVIEHNISLAPEELNISTVGEYDYIIYPGAVYIEEPGHPRLPLLSLCFVIPPDAHIEKVAVVNEEGLYLEGAYKVFPAQEPVPVSFSTGEEFTLPDKEIYSQNELYPDVLVYQESEGNLAGFHLATVSVSPCRYLPATGKLYFSTHMTLRIYYTSSSAPVKSITETQKESAIRRISPLVVNKEDIERFSPPISKGLWDSEYIIITNQAFVNAFKPLKEWKSRRGMPTEIVSTSWIYSNYSGADNAARIRNFISDAADSGALYFLLAGQCDYEHGEEYVPRRNTYFYTSNVGYYPDEDTLPCDLYFSDLDGTWDGNNNGIYGEFSDGVDMYSDVYVGRAPVKDTNQIKNFISKVIAYEKCPSASYVEKILLPVGNLWSGNYGNGINDTIADTIPNDWQKSKLYESSGLMSRYITRDSLSQGFQFCHMVGHGNEYGEYYNYGSSVYYYHSDPASQSNDSTEAAIVNSMGCFCGGLDEAGGSANYDCLAERMVNVNKRTAVATIMNTRYGWGYSSPQGALGPSGELSVWFYRKLFGTNAYHLGEVLAAAKDQKASQGNTWWWRWCLFEYTLFGDPEMPLWTDATKSLTISYSSDTIAVFGDGKPDTFTVTVQYSGSPVSGALVTIMQDSTAYERATSNGSGQARFILPDNTFQHQGYAWVTVTHYSANYLPDLDSAQVVYGTGSVAENKAKATYWLKLSPNPIKDRLSLNFNAPITQKTEIKLYDIKGSLVKSLNMEIGASKIDIPVTELNGGVYFLKVDGVLNVERKIIIVK</sequence>
<dbReference type="Pfam" id="PF18962">
    <property type="entry name" value="Por_Secre_tail"/>
    <property type="match status" value="1"/>
</dbReference>
<dbReference type="InterPro" id="IPR029031">
    <property type="entry name" value="Gingipain_N_sf"/>
</dbReference>
<evidence type="ECO:0000313" key="5">
    <source>
        <dbReference type="EMBL" id="HEC77532.1"/>
    </source>
</evidence>
<dbReference type="GO" id="GO:0006508">
    <property type="term" value="P:proteolysis"/>
    <property type="evidence" value="ECO:0007669"/>
    <property type="project" value="InterPro"/>
</dbReference>
<feature type="domain" description="Gingipain propeptide" evidence="3">
    <location>
        <begin position="41"/>
        <end position="183"/>
    </location>
</feature>
<dbReference type="InterPro" id="IPR001769">
    <property type="entry name" value="Gingipain"/>
</dbReference>
<dbReference type="EMBL" id="DRIG01000002">
    <property type="protein sequence ID" value="HEC77532.1"/>
    <property type="molecule type" value="Genomic_DNA"/>
</dbReference>
<gene>
    <name evidence="5" type="ORF">ENI34_00130</name>
</gene>
<dbReference type="SUPFAM" id="SSF52129">
    <property type="entry name" value="Caspase-like"/>
    <property type="match status" value="1"/>
</dbReference>
<comment type="caution">
    <text evidence="5">The sequence shown here is derived from an EMBL/GenBank/DDBJ whole genome shotgun (WGS) entry which is preliminary data.</text>
</comment>
<dbReference type="InterPro" id="IPR012600">
    <property type="entry name" value="Propeptide_C25"/>
</dbReference>
<dbReference type="AlphaFoldDB" id="A0A9C9JYX6"/>
<dbReference type="Pfam" id="PF01364">
    <property type="entry name" value="Peptidase_C25"/>
    <property type="match status" value="1"/>
</dbReference>
<feature type="domain" description="Secretion system C-terminal sorting" evidence="4">
    <location>
        <begin position="716"/>
        <end position="787"/>
    </location>
</feature>
<keyword evidence="1" id="KW-0732">Signal</keyword>
<dbReference type="Proteomes" id="UP000885826">
    <property type="component" value="Unassembled WGS sequence"/>
</dbReference>
<dbReference type="GO" id="GO:0004197">
    <property type="term" value="F:cysteine-type endopeptidase activity"/>
    <property type="evidence" value="ECO:0007669"/>
    <property type="project" value="InterPro"/>
</dbReference>
<organism evidence="5 6">
    <name type="scientific">candidate division WOR-3 bacterium</name>
    <dbReference type="NCBI Taxonomy" id="2052148"/>
    <lineage>
        <taxon>Bacteria</taxon>
        <taxon>Bacteria division WOR-3</taxon>
    </lineage>
</organism>
<dbReference type="Gene3D" id="3.40.50.1460">
    <property type="match status" value="1"/>
</dbReference>
<feature type="domain" description="Gingipain" evidence="2">
    <location>
        <begin position="220"/>
        <end position="595"/>
    </location>
</feature>
<dbReference type="Gene3D" id="2.60.40.3800">
    <property type="match status" value="1"/>
</dbReference>
<proteinExistence type="predicted"/>
<accession>A0A9C9JYX6</accession>
<dbReference type="InterPro" id="IPR029030">
    <property type="entry name" value="Caspase-like_dom_sf"/>
</dbReference>
<dbReference type="InterPro" id="IPR026444">
    <property type="entry name" value="Secre_tail"/>
</dbReference>
<dbReference type="NCBIfam" id="TIGR04183">
    <property type="entry name" value="Por_Secre_tail"/>
    <property type="match status" value="1"/>
</dbReference>
<dbReference type="Pfam" id="PF08126">
    <property type="entry name" value="Propeptide_C25"/>
    <property type="match status" value="1"/>
</dbReference>
<name>A0A9C9JYX6_UNCW3</name>
<evidence type="ECO:0000313" key="6">
    <source>
        <dbReference type="Proteomes" id="UP000885826"/>
    </source>
</evidence>
<reference evidence="5" key="1">
    <citation type="journal article" date="2020" name="mSystems">
        <title>Genome- and Community-Level Interaction Insights into Carbon Utilization and Element Cycling Functions of Hydrothermarchaeota in Hydrothermal Sediment.</title>
        <authorList>
            <person name="Zhou Z."/>
            <person name="Liu Y."/>
            <person name="Xu W."/>
            <person name="Pan J."/>
            <person name="Luo Z.H."/>
            <person name="Li M."/>
        </authorList>
    </citation>
    <scope>NUCLEOTIDE SEQUENCE</scope>
    <source>
        <strain evidence="5">HyVt-388</strain>
    </source>
</reference>
<evidence type="ECO:0000259" key="3">
    <source>
        <dbReference type="Pfam" id="PF08126"/>
    </source>
</evidence>
<protein>
    <submittedName>
        <fullName evidence="5">T9SS type A sorting domain-containing protein</fullName>
    </submittedName>
</protein>
<evidence type="ECO:0000256" key="1">
    <source>
        <dbReference type="ARBA" id="ARBA00022729"/>
    </source>
</evidence>
<dbReference type="InterPro" id="IPR038490">
    <property type="entry name" value="Gingipain_propep_sf"/>
</dbReference>
<evidence type="ECO:0000259" key="4">
    <source>
        <dbReference type="Pfam" id="PF18962"/>
    </source>
</evidence>
<evidence type="ECO:0000259" key="2">
    <source>
        <dbReference type="Pfam" id="PF01364"/>
    </source>
</evidence>